<protein>
    <submittedName>
        <fullName evidence="5">NUDIX hydrolase</fullName>
    </submittedName>
</protein>
<dbReference type="PROSITE" id="PS51462">
    <property type="entry name" value="NUDIX"/>
    <property type="match status" value="1"/>
</dbReference>
<reference evidence="5" key="2">
    <citation type="submission" date="2021-04" db="EMBL/GenBank/DDBJ databases">
        <authorList>
            <person name="Gilroy R."/>
        </authorList>
    </citation>
    <scope>NUCLEOTIDE SEQUENCE</scope>
    <source>
        <strain evidence="5">ChiHjej8B7-25341</strain>
    </source>
</reference>
<reference evidence="5" key="1">
    <citation type="journal article" date="2021" name="PeerJ">
        <title>Extensive microbial diversity within the chicken gut microbiome revealed by metagenomics and culture.</title>
        <authorList>
            <person name="Gilroy R."/>
            <person name="Ravi A."/>
            <person name="Getino M."/>
            <person name="Pursley I."/>
            <person name="Horton D.L."/>
            <person name="Alikhan N.F."/>
            <person name="Baker D."/>
            <person name="Gharbi K."/>
            <person name="Hall N."/>
            <person name="Watson M."/>
            <person name="Adriaenssens E.M."/>
            <person name="Foster-Nyarko E."/>
            <person name="Jarju S."/>
            <person name="Secka A."/>
            <person name="Antonio M."/>
            <person name="Oren A."/>
            <person name="Chaudhuri R.R."/>
            <person name="La Ragione R."/>
            <person name="Hildebrand F."/>
            <person name="Pallen M.J."/>
        </authorList>
    </citation>
    <scope>NUCLEOTIDE SEQUENCE</scope>
    <source>
        <strain evidence="5">ChiHjej8B7-25341</strain>
    </source>
</reference>
<dbReference type="Gene3D" id="3.90.79.10">
    <property type="entry name" value="Nucleoside Triphosphate Pyrophosphohydrolase"/>
    <property type="match status" value="1"/>
</dbReference>
<dbReference type="GO" id="GO:0006753">
    <property type="term" value="P:nucleoside phosphate metabolic process"/>
    <property type="evidence" value="ECO:0007669"/>
    <property type="project" value="TreeGrafter"/>
</dbReference>
<comment type="caution">
    <text evidence="5">The sequence shown here is derived from an EMBL/GenBank/DDBJ whole genome shotgun (WGS) entry which is preliminary data.</text>
</comment>
<evidence type="ECO:0000313" key="6">
    <source>
        <dbReference type="Proteomes" id="UP000823851"/>
    </source>
</evidence>
<comment type="cofactor">
    <cofactor evidence="1">
        <name>Mg(2+)</name>
        <dbReference type="ChEBI" id="CHEBI:18420"/>
    </cofactor>
</comment>
<organism evidence="5 6">
    <name type="scientific">Candidatus Eisenbergiella stercorigallinarum</name>
    <dbReference type="NCBI Taxonomy" id="2838557"/>
    <lineage>
        <taxon>Bacteria</taxon>
        <taxon>Bacillati</taxon>
        <taxon>Bacillota</taxon>
        <taxon>Clostridia</taxon>
        <taxon>Lachnospirales</taxon>
        <taxon>Lachnospiraceae</taxon>
        <taxon>Eisenbergiella</taxon>
    </lineage>
</organism>
<dbReference type="AlphaFoldDB" id="A0A9D2R2U2"/>
<dbReference type="Proteomes" id="UP000823851">
    <property type="component" value="Unassembled WGS sequence"/>
</dbReference>
<dbReference type="GO" id="GO:0016462">
    <property type="term" value="F:pyrophosphatase activity"/>
    <property type="evidence" value="ECO:0007669"/>
    <property type="project" value="UniProtKB-ARBA"/>
</dbReference>
<comment type="similarity">
    <text evidence="3">Belongs to the Nudix hydrolase family.</text>
</comment>
<dbReference type="InterPro" id="IPR015797">
    <property type="entry name" value="NUDIX_hydrolase-like_dom_sf"/>
</dbReference>
<dbReference type="EMBL" id="DWUW01000226">
    <property type="protein sequence ID" value="HJD31861.1"/>
    <property type="molecule type" value="Genomic_DNA"/>
</dbReference>
<feature type="domain" description="Nudix hydrolase" evidence="4">
    <location>
        <begin position="48"/>
        <end position="205"/>
    </location>
</feature>
<evidence type="ECO:0000259" key="4">
    <source>
        <dbReference type="PROSITE" id="PS51462"/>
    </source>
</evidence>
<name>A0A9D2R2U2_9FIRM</name>
<evidence type="ECO:0000256" key="2">
    <source>
        <dbReference type="ARBA" id="ARBA00022801"/>
    </source>
</evidence>
<gene>
    <name evidence="5" type="ORF">H9912_07965</name>
</gene>
<dbReference type="PANTHER" id="PTHR11839">
    <property type="entry name" value="UDP/ADP-SUGAR PYROPHOSPHATASE"/>
    <property type="match status" value="1"/>
</dbReference>
<dbReference type="GO" id="GO:0019693">
    <property type="term" value="P:ribose phosphate metabolic process"/>
    <property type="evidence" value="ECO:0007669"/>
    <property type="project" value="TreeGrafter"/>
</dbReference>
<dbReference type="Pfam" id="PF00293">
    <property type="entry name" value="NUDIX"/>
    <property type="match status" value="1"/>
</dbReference>
<dbReference type="PRINTS" id="PR00502">
    <property type="entry name" value="NUDIXFAMILY"/>
</dbReference>
<evidence type="ECO:0000313" key="5">
    <source>
        <dbReference type="EMBL" id="HJD31861.1"/>
    </source>
</evidence>
<dbReference type="PROSITE" id="PS00893">
    <property type="entry name" value="NUDIX_BOX"/>
    <property type="match status" value="1"/>
</dbReference>
<dbReference type="InterPro" id="IPR020084">
    <property type="entry name" value="NUDIX_hydrolase_CS"/>
</dbReference>
<evidence type="ECO:0000256" key="1">
    <source>
        <dbReference type="ARBA" id="ARBA00001946"/>
    </source>
</evidence>
<dbReference type="InterPro" id="IPR020476">
    <property type="entry name" value="Nudix_hydrolase"/>
</dbReference>
<dbReference type="InterPro" id="IPR000086">
    <property type="entry name" value="NUDIX_hydrolase_dom"/>
</dbReference>
<sequence length="222" mass="24407">MKLLSMKKQYDGTWLHGYELTYENRAGRKKTFEMVSRNALNGPSEIGARVSGVTIVAWKDDRLLLLKEFRMSINRTIYNLCAGMLEEGESVEDCARRELYEETGLRVARFIDILPPSYSAVGFSDTATWLVFLEAEGNPRTVPAGAAPAGAACAEPACAKPACSGSSCGSRLSENEEISADFYTREQIGEMLKTETFSSRSQTVAWFFKNGCLPGRGEAGEV</sequence>
<keyword evidence="2 3" id="KW-0378">Hydrolase</keyword>
<evidence type="ECO:0000256" key="3">
    <source>
        <dbReference type="RuleBase" id="RU003476"/>
    </source>
</evidence>
<proteinExistence type="inferred from homology"/>
<dbReference type="SUPFAM" id="SSF55811">
    <property type="entry name" value="Nudix"/>
    <property type="match status" value="1"/>
</dbReference>
<dbReference type="PANTHER" id="PTHR11839:SF18">
    <property type="entry name" value="NUDIX HYDROLASE DOMAIN-CONTAINING PROTEIN"/>
    <property type="match status" value="1"/>
</dbReference>
<accession>A0A9D2R2U2</accession>
<dbReference type="CDD" id="cd03424">
    <property type="entry name" value="NUDIX_ADPRase_Nudt5_UGPPase_Nudt14"/>
    <property type="match status" value="1"/>
</dbReference>